<accession>A0A127ZE58</accession>
<evidence type="ECO:0000313" key="1">
    <source>
        <dbReference type="EMBL" id="CDU24380.1"/>
    </source>
</evidence>
<protein>
    <submittedName>
        <fullName evidence="1">Uncharacterized protein</fullName>
    </submittedName>
</protein>
<gene>
    <name evidence="1" type="ORF">SPSC_03751</name>
</gene>
<dbReference type="EMBL" id="LK056670">
    <property type="protein sequence ID" value="CDU24380.1"/>
    <property type="molecule type" value="Genomic_DNA"/>
</dbReference>
<proteinExistence type="predicted"/>
<dbReference type="AlphaFoldDB" id="A0A127ZE58"/>
<name>A0A127ZE58_9BASI</name>
<reference evidence="1" key="1">
    <citation type="submission" date="2014-06" db="EMBL/GenBank/DDBJ databases">
        <authorList>
            <person name="Ju J."/>
            <person name="Zhang J."/>
        </authorList>
    </citation>
    <scope>NUCLEOTIDE SEQUENCE</scope>
    <source>
        <strain evidence="1">SscI8</strain>
    </source>
</reference>
<sequence length="85" mass="9566">MSYWDNKSRVIIQDDQGNIIAGKNRFPPSNWNASQTLPSILARLRTGEIEYDSLVITVRGVPREDVPLVMTGSREGLARQGDTHR</sequence>
<organism evidence="1">
    <name type="scientific">Sporisorium scitamineum</name>
    <dbReference type="NCBI Taxonomy" id="49012"/>
    <lineage>
        <taxon>Eukaryota</taxon>
        <taxon>Fungi</taxon>
        <taxon>Dikarya</taxon>
        <taxon>Basidiomycota</taxon>
        <taxon>Ustilaginomycotina</taxon>
        <taxon>Ustilaginomycetes</taxon>
        <taxon>Ustilaginales</taxon>
        <taxon>Ustilaginaceae</taxon>
        <taxon>Sporisorium</taxon>
    </lineage>
</organism>
<dbReference type="OrthoDB" id="2554049at2759"/>